<dbReference type="SUPFAM" id="SSF52540">
    <property type="entry name" value="P-loop containing nucleoside triphosphate hydrolases"/>
    <property type="match status" value="1"/>
</dbReference>
<proteinExistence type="inferred from homology"/>
<evidence type="ECO:0000256" key="3">
    <source>
        <dbReference type="ARBA" id="ARBA00022741"/>
    </source>
</evidence>
<dbReference type="InterPro" id="IPR027417">
    <property type="entry name" value="P-loop_NTPase"/>
</dbReference>
<protein>
    <submittedName>
        <fullName evidence="7">ABC transporter ATP-binding protein</fullName>
    </submittedName>
</protein>
<dbReference type="GO" id="GO:0006865">
    <property type="term" value="P:amino acid transport"/>
    <property type="evidence" value="ECO:0007669"/>
    <property type="project" value="UniProtKB-KW"/>
</dbReference>
<evidence type="ECO:0000256" key="5">
    <source>
        <dbReference type="ARBA" id="ARBA00022970"/>
    </source>
</evidence>
<evidence type="ECO:0000256" key="2">
    <source>
        <dbReference type="ARBA" id="ARBA00022448"/>
    </source>
</evidence>
<dbReference type="EMBL" id="JBHSHT010000001">
    <property type="protein sequence ID" value="MFC4824899.1"/>
    <property type="molecule type" value="Genomic_DNA"/>
</dbReference>
<comment type="caution">
    <text evidence="7">The sequence shown here is derived from an EMBL/GenBank/DDBJ whole genome shotgun (WGS) entry which is preliminary data.</text>
</comment>
<keyword evidence="2" id="KW-0813">Transport</keyword>
<dbReference type="InterPro" id="IPR017871">
    <property type="entry name" value="ABC_transporter-like_CS"/>
</dbReference>
<evidence type="ECO:0000313" key="7">
    <source>
        <dbReference type="EMBL" id="MFC4824899.1"/>
    </source>
</evidence>
<dbReference type="PROSITE" id="PS50893">
    <property type="entry name" value="ABC_TRANSPORTER_2"/>
    <property type="match status" value="1"/>
</dbReference>
<keyword evidence="5" id="KW-0029">Amino-acid transport</keyword>
<sequence>MSDHVLELSGVDSGYGEVQVLDDCSIHLDADEIVCLIGPNGAGKSTVLKTAFGMLTPWAGTVEYHGREIGGMAPEDIVREGIGYVPQTDNVFGSLTIDENLRMGGVAREDGLSEVIADLYDRFDILDQKRSAKANTLSGGQRQVLAFARALVMEPDVLLIDEPSAGLAPNTADDVFGHVQAVNEMDTAILMVEQNATKGLGISDRGYVLDQGSVRFENAAADLIDNEEVSQLYLGG</sequence>
<reference evidence="7 8" key="1">
    <citation type="journal article" date="2019" name="Int. J. Syst. Evol. Microbiol.">
        <title>The Global Catalogue of Microorganisms (GCM) 10K type strain sequencing project: providing services to taxonomists for standard genome sequencing and annotation.</title>
        <authorList>
            <consortium name="The Broad Institute Genomics Platform"/>
            <consortium name="The Broad Institute Genome Sequencing Center for Infectious Disease"/>
            <person name="Wu L."/>
            <person name="Ma J."/>
        </authorList>
    </citation>
    <scope>NUCLEOTIDE SEQUENCE [LARGE SCALE GENOMIC DNA]</scope>
    <source>
        <strain evidence="7 8">XZYJ18</strain>
    </source>
</reference>
<dbReference type="AlphaFoldDB" id="A0ABD5Q4P2"/>
<name>A0ABD5Q4P2_9EURY</name>
<keyword evidence="8" id="KW-1185">Reference proteome</keyword>
<dbReference type="GeneID" id="73044400"/>
<dbReference type="GO" id="GO:0005524">
    <property type="term" value="F:ATP binding"/>
    <property type="evidence" value="ECO:0007669"/>
    <property type="project" value="UniProtKB-KW"/>
</dbReference>
<dbReference type="SMART" id="SM00382">
    <property type="entry name" value="AAA"/>
    <property type="match status" value="1"/>
</dbReference>
<evidence type="ECO:0000259" key="6">
    <source>
        <dbReference type="PROSITE" id="PS50893"/>
    </source>
</evidence>
<gene>
    <name evidence="7" type="ORF">ACFO9K_11575</name>
</gene>
<dbReference type="Gene3D" id="3.40.50.300">
    <property type="entry name" value="P-loop containing nucleotide triphosphate hydrolases"/>
    <property type="match status" value="1"/>
</dbReference>
<dbReference type="RefSeq" id="WP_254269386.1">
    <property type="nucleotide sequence ID" value="NZ_CP100400.1"/>
</dbReference>
<dbReference type="PANTHER" id="PTHR43820:SF4">
    <property type="entry name" value="HIGH-AFFINITY BRANCHED-CHAIN AMINO ACID TRANSPORT ATP-BINDING PROTEIN LIVF"/>
    <property type="match status" value="1"/>
</dbReference>
<dbReference type="Pfam" id="PF00005">
    <property type="entry name" value="ABC_tran"/>
    <property type="match status" value="1"/>
</dbReference>
<dbReference type="PROSITE" id="PS00211">
    <property type="entry name" value="ABC_TRANSPORTER_1"/>
    <property type="match status" value="1"/>
</dbReference>
<evidence type="ECO:0000313" key="8">
    <source>
        <dbReference type="Proteomes" id="UP001595945"/>
    </source>
</evidence>
<dbReference type="InterPro" id="IPR003439">
    <property type="entry name" value="ABC_transporter-like_ATP-bd"/>
</dbReference>
<accession>A0ABD5Q4P2</accession>
<dbReference type="Proteomes" id="UP001595945">
    <property type="component" value="Unassembled WGS sequence"/>
</dbReference>
<dbReference type="InterPro" id="IPR003593">
    <property type="entry name" value="AAA+_ATPase"/>
</dbReference>
<keyword evidence="4 7" id="KW-0067">ATP-binding</keyword>
<feature type="domain" description="ABC transporter" evidence="6">
    <location>
        <begin position="6"/>
        <end position="236"/>
    </location>
</feature>
<keyword evidence="3" id="KW-0547">Nucleotide-binding</keyword>
<evidence type="ECO:0000256" key="4">
    <source>
        <dbReference type="ARBA" id="ARBA00022840"/>
    </source>
</evidence>
<comment type="similarity">
    <text evidence="1">Belongs to the ABC transporter superfamily.</text>
</comment>
<dbReference type="PANTHER" id="PTHR43820">
    <property type="entry name" value="HIGH-AFFINITY BRANCHED-CHAIN AMINO ACID TRANSPORT ATP-BINDING PROTEIN LIVF"/>
    <property type="match status" value="1"/>
</dbReference>
<dbReference type="CDD" id="cd03224">
    <property type="entry name" value="ABC_TM1139_LivF_branched"/>
    <property type="match status" value="1"/>
</dbReference>
<dbReference type="InterPro" id="IPR052156">
    <property type="entry name" value="BCAA_Transport_ATP-bd_LivF"/>
</dbReference>
<organism evidence="7 8">
    <name type="scientific">Halorussus aquaticus</name>
    <dbReference type="NCBI Taxonomy" id="2953748"/>
    <lineage>
        <taxon>Archaea</taxon>
        <taxon>Methanobacteriati</taxon>
        <taxon>Methanobacteriota</taxon>
        <taxon>Stenosarchaea group</taxon>
        <taxon>Halobacteria</taxon>
        <taxon>Halobacteriales</taxon>
        <taxon>Haladaptataceae</taxon>
        <taxon>Halorussus</taxon>
    </lineage>
</organism>
<evidence type="ECO:0000256" key="1">
    <source>
        <dbReference type="ARBA" id="ARBA00005417"/>
    </source>
</evidence>